<dbReference type="GO" id="GO:0042254">
    <property type="term" value="P:ribosome biogenesis"/>
    <property type="evidence" value="ECO:0007669"/>
    <property type="project" value="InterPro"/>
</dbReference>
<dbReference type="OrthoDB" id="10263185at2759"/>
<evidence type="ECO:0000313" key="5">
    <source>
        <dbReference type="Proteomes" id="UP000271337"/>
    </source>
</evidence>
<proteinExistence type="inferred from homology"/>
<accession>A0A3M7A4T6</accession>
<comment type="caution">
    <text evidence="4">The sequence shown here is derived from an EMBL/GenBank/DDBJ whole genome shotgun (WGS) entry which is preliminary data.</text>
</comment>
<comment type="similarity">
    <text evidence="1">Belongs to the CBF/MAK21 family.</text>
</comment>
<dbReference type="InterPro" id="IPR027193">
    <property type="entry name" value="Noc4"/>
</dbReference>
<dbReference type="AlphaFoldDB" id="A0A3M7A4T6"/>
<evidence type="ECO:0000259" key="3">
    <source>
        <dbReference type="Pfam" id="PF03914"/>
    </source>
</evidence>
<dbReference type="Proteomes" id="UP000271337">
    <property type="component" value="Unassembled WGS sequence"/>
</dbReference>
<protein>
    <recommendedName>
        <fullName evidence="3">CCAAT-binding factor domain-containing protein</fullName>
    </recommendedName>
</protein>
<dbReference type="Pfam" id="PF03914">
    <property type="entry name" value="CBF"/>
    <property type="match status" value="1"/>
</dbReference>
<sequence>MLRPVPAERKAVLETRLLPGRALRMLLAVSLGSAAGLFSWKRAAEVAKEVEAGAMVRIGRVGRAARAAPGGGGGLVWMDGVGGVGYPREGGGAGMEGDIPMAPFAIREAIVVEVSERREMADIGVVTGRRRPHSHLAEVKKLDRLFPSAYVREKWAIWEFLKPKPKKTTYSVLTNGDASHKRKRDDAPPKTSTGKSRKAPKTVAAKSEDGQTKILSLEEQILQGRKHYNNIVELQSHVNHCEKKPKTGTLAAVALCRVFCRLIASEELVKGNDQSDADGQVAQWLKARLREYVEVLAGSWIGSPDAAQESTALTLLMRLVKEETNQGAKRSEQAWKTERSTFFTLVSALLEKKDAEGARQEFVGKYVEEHDDVRFYTFVAVRQYFKLRDVSGMEEQLASNAIDILGEIEGIPESEDQIEDWYGEPPEGKKHQLLSLHTHRKTAQEAWLSIFRLPLDRANRKRILHIATTRILPWFTTRMELLTDFLTDSFSAGDTLSLLALSSIFHLMTTHNLDYPDFYTKLYSLVSGEILHSKHRSRFFRELERFLSSTHLPASIIASFLKRLARLSLHAPPGAIVWIIPWTYNMLRAHPACTFLLHRSYHPTHTLYTLANPSWREQGMRNDTFSASEPDPNHTGAINSSLWELETLQAHYHPNVATLAKILSEPFTKREYTLEDFLDHSYGSLLEGELDGREVRKEPVVEWEIPKRIVTAGGDDDGKGESGGRGGGGDGLNRLGGLLERAIVAQQSS</sequence>
<feature type="region of interest" description="Disordered" evidence="2">
    <location>
        <begin position="169"/>
        <end position="209"/>
    </location>
</feature>
<dbReference type="EMBL" id="QWIL01000192">
    <property type="protein sequence ID" value="RMY22339.1"/>
    <property type="molecule type" value="Genomic_DNA"/>
</dbReference>
<organism evidence="4 5">
    <name type="scientific">Hortaea werneckii</name>
    <name type="common">Black yeast</name>
    <name type="synonym">Cladosporium werneckii</name>
    <dbReference type="NCBI Taxonomy" id="91943"/>
    <lineage>
        <taxon>Eukaryota</taxon>
        <taxon>Fungi</taxon>
        <taxon>Dikarya</taxon>
        <taxon>Ascomycota</taxon>
        <taxon>Pezizomycotina</taxon>
        <taxon>Dothideomycetes</taxon>
        <taxon>Dothideomycetidae</taxon>
        <taxon>Mycosphaerellales</taxon>
        <taxon>Teratosphaeriaceae</taxon>
        <taxon>Hortaea</taxon>
    </lineage>
</organism>
<name>A0A3M7A4T6_HORWE</name>
<gene>
    <name evidence="4" type="ORF">D0867_02782</name>
</gene>
<feature type="region of interest" description="Disordered" evidence="2">
    <location>
        <begin position="709"/>
        <end position="734"/>
    </location>
</feature>
<dbReference type="InterPro" id="IPR005612">
    <property type="entry name" value="CCAAT-binding_factor"/>
</dbReference>
<feature type="domain" description="CCAAT-binding factor" evidence="3">
    <location>
        <begin position="497"/>
        <end position="660"/>
    </location>
</feature>
<dbReference type="PANTHER" id="PTHR12455:SF0">
    <property type="entry name" value="NUCLEOLAR COMPLEX PROTEIN 4 HOMOLOG"/>
    <property type="match status" value="1"/>
</dbReference>
<dbReference type="PANTHER" id="PTHR12455">
    <property type="entry name" value="NUCLEOLAR COMPLEX PROTEIN 4"/>
    <property type="match status" value="1"/>
</dbReference>
<evidence type="ECO:0000313" key="4">
    <source>
        <dbReference type="EMBL" id="RMY22339.1"/>
    </source>
</evidence>
<evidence type="ECO:0000256" key="1">
    <source>
        <dbReference type="ARBA" id="ARBA00007797"/>
    </source>
</evidence>
<reference evidence="4 5" key="1">
    <citation type="journal article" date="2018" name="BMC Genomics">
        <title>Genomic evidence for intraspecific hybridization in a clonal and extremely halotolerant yeast.</title>
        <authorList>
            <person name="Gostincar C."/>
            <person name="Stajich J.E."/>
            <person name="Zupancic J."/>
            <person name="Zalar P."/>
            <person name="Gunde-Cimerman N."/>
        </authorList>
    </citation>
    <scope>NUCLEOTIDE SEQUENCE [LARGE SCALE GENOMIC DNA]</scope>
    <source>
        <strain evidence="4 5">EXF-6669</strain>
    </source>
</reference>
<dbReference type="GO" id="GO:0030692">
    <property type="term" value="C:Noc4p-Nop14p complex"/>
    <property type="evidence" value="ECO:0007669"/>
    <property type="project" value="TreeGrafter"/>
</dbReference>
<evidence type="ECO:0000256" key="2">
    <source>
        <dbReference type="SAM" id="MobiDB-lite"/>
    </source>
</evidence>
<dbReference type="GO" id="GO:0032040">
    <property type="term" value="C:small-subunit processome"/>
    <property type="evidence" value="ECO:0007669"/>
    <property type="project" value="TreeGrafter"/>
</dbReference>